<dbReference type="InterPro" id="IPR011990">
    <property type="entry name" value="TPR-like_helical_dom_sf"/>
</dbReference>
<evidence type="ECO:0000313" key="1">
    <source>
        <dbReference type="EMBL" id="PWQ93737.1"/>
    </source>
</evidence>
<dbReference type="AlphaFoldDB" id="A0A317C5Z5"/>
<organism evidence="1 2">
    <name type="scientific">Leucothrix arctica</name>
    <dbReference type="NCBI Taxonomy" id="1481894"/>
    <lineage>
        <taxon>Bacteria</taxon>
        <taxon>Pseudomonadati</taxon>
        <taxon>Pseudomonadota</taxon>
        <taxon>Gammaproteobacteria</taxon>
        <taxon>Thiotrichales</taxon>
        <taxon>Thiotrichaceae</taxon>
        <taxon>Leucothrix</taxon>
    </lineage>
</organism>
<dbReference type="SUPFAM" id="SSF48452">
    <property type="entry name" value="TPR-like"/>
    <property type="match status" value="1"/>
</dbReference>
<keyword evidence="2" id="KW-1185">Reference proteome</keyword>
<dbReference type="RefSeq" id="WP_109825847.1">
    <property type="nucleotide sequence ID" value="NZ_QGKL01000042.1"/>
</dbReference>
<reference evidence="1 2" key="1">
    <citation type="submission" date="2018-05" db="EMBL/GenBank/DDBJ databases">
        <title>Leucothrix arctica sp. nov., isolated from Arctic seawater.</title>
        <authorList>
            <person name="Choi A."/>
            <person name="Baek K."/>
        </authorList>
    </citation>
    <scope>NUCLEOTIDE SEQUENCE [LARGE SCALE GENOMIC DNA]</scope>
    <source>
        <strain evidence="1 2">IMCC9719</strain>
    </source>
</reference>
<dbReference type="OrthoDB" id="7833808at2"/>
<evidence type="ECO:0000313" key="2">
    <source>
        <dbReference type="Proteomes" id="UP000245506"/>
    </source>
</evidence>
<gene>
    <name evidence="1" type="ORF">DKT75_19195</name>
</gene>
<dbReference type="Proteomes" id="UP000245506">
    <property type="component" value="Unassembled WGS sequence"/>
</dbReference>
<accession>A0A317C5Z5</accession>
<name>A0A317C5Z5_9GAMM</name>
<dbReference type="EMBL" id="QGKL01000042">
    <property type="protein sequence ID" value="PWQ93737.1"/>
    <property type="molecule type" value="Genomic_DNA"/>
</dbReference>
<comment type="caution">
    <text evidence="1">The sequence shown here is derived from an EMBL/GenBank/DDBJ whole genome shotgun (WGS) entry which is preliminary data.</text>
</comment>
<proteinExistence type="predicted"/>
<sequence length="1149" mass="134125">MPRNKLKKKRVKSGKKFTPVSSKELDDLRKITYIKNETERNKKSILFLNKLRIEKSRNKSQRRKYIFNHKDLREIALCSISRRKSHVILDYSAKEIDLMSSLEWAIDLINAYSNEINEYIYLRQEFEKKYLLGYTEEAKKIISNFKNKYGLSVWGTEAELLTHRNDTNNHIFNDYLDINPVGNEHSENYLSNIITKINPSITASRYTFLIESNMEEMKKIGLNEYKEVEFLNLYSPSMDIKNPQVILARLQTLPIFDYYTNCIRLIRHISKKHKKEAAFFLEGISKKINDENIDFICYKSGFKKPSRITKNNISFLDACKLYYQGKYEECSDILKKLVHEDPSNLIILELLSKCVSRVDIDYSLEGLVGEVLEYFKKFNSGKYDKLDLDVFRKIALSHSYNDWSFILTGSLKKYGEGKDDSDINYLYDYSENLSTFINPFSSDFGSCCYIDSKPVYDEIWLDFWKETGRESTGKRLITSEFKSISVDDDRLSKAIADTHYYNNSYPKSLDCYNSISNADKQIHDHALLRSIRCLCNMGDYEKLLGFSAEKLLSNDGRYRLPLEYIIDKCAKSIKVLDENSLINLAIVYHFHNQRNGEFLQKISLCCNQYFRKMKITSNYNFNDFPYNEKLSFFVEEILTEDVLDGLIRFFNGQDDVILFRIKLLRSLINYNISYSIKNKSIIKKLSEISKSYLGEMVRGEIGNGKVIIDKDKLKPIIISGISSDYKSLKEGLKGVHRLEESHIRDSHIRDRDSDEDDNYFYIVDEKLKRLGLMFLHIRDEYAVNKSYGLDNYLNLNIRHGGMVNHLWSPIKANNLSCEKNSDGEYEDNDFWKNHYSLRTKESLKEINTALVVFTKSMDSLITEAKSWIHVNTGEFLDENKIFNFGFDYEQLDLFLDCLNTSTSVEEFIEFSFKQLDEMLDKCLDEAKERISEDFKENTSKCFDKLMSNIRGNDTHLHRHISKTKIEFSASIDELTTWFDYKKTSKHPLSLDTIVKIVFDNISNYFPETTAKLNNKVHHNCLIRGDLIPNFFDIFSLLITNSFEHASLRNNLEINVIVNIENNIINFNISNTCNKSKISHLKIRAQEIQSIRLTEFEKYANQDKGSGVCKVKKILNKDIGQSSEVIVETVNDMFFVRFNCNTDIILGTNA</sequence>
<protein>
    <submittedName>
        <fullName evidence="1">Uncharacterized protein</fullName>
    </submittedName>
</protein>